<feature type="compositionally biased region" description="Basic and acidic residues" evidence="1">
    <location>
        <begin position="30"/>
        <end position="46"/>
    </location>
</feature>
<keyword evidence="3" id="KW-1185">Reference proteome</keyword>
<reference evidence="2" key="1">
    <citation type="submission" date="2021-07" db="EMBL/GenBank/DDBJ databases">
        <authorList>
            <person name="Durling M."/>
        </authorList>
    </citation>
    <scope>NUCLEOTIDE SEQUENCE</scope>
</reference>
<comment type="caution">
    <text evidence="2">The sequence shown here is derived from an EMBL/GenBank/DDBJ whole genome shotgun (WGS) entry which is preliminary data.</text>
</comment>
<evidence type="ECO:0000313" key="2">
    <source>
        <dbReference type="EMBL" id="CAG8955393.1"/>
    </source>
</evidence>
<dbReference type="Proteomes" id="UP000696280">
    <property type="component" value="Unassembled WGS sequence"/>
</dbReference>
<gene>
    <name evidence="2" type="ORF">HYFRA_00011377</name>
</gene>
<organism evidence="2 3">
    <name type="scientific">Hymenoscyphus fraxineus</name>
    <dbReference type="NCBI Taxonomy" id="746836"/>
    <lineage>
        <taxon>Eukaryota</taxon>
        <taxon>Fungi</taxon>
        <taxon>Dikarya</taxon>
        <taxon>Ascomycota</taxon>
        <taxon>Pezizomycotina</taxon>
        <taxon>Leotiomycetes</taxon>
        <taxon>Helotiales</taxon>
        <taxon>Helotiaceae</taxon>
        <taxon>Hymenoscyphus</taxon>
    </lineage>
</organism>
<evidence type="ECO:0000313" key="3">
    <source>
        <dbReference type="Proteomes" id="UP000696280"/>
    </source>
</evidence>
<evidence type="ECO:0000256" key="1">
    <source>
        <dbReference type="SAM" id="MobiDB-lite"/>
    </source>
</evidence>
<dbReference type="EMBL" id="CAJVRL010000061">
    <property type="protein sequence ID" value="CAG8955393.1"/>
    <property type="molecule type" value="Genomic_DNA"/>
</dbReference>
<proteinExistence type="predicted"/>
<protein>
    <submittedName>
        <fullName evidence="2">Uncharacterized protein</fullName>
    </submittedName>
</protein>
<sequence length="193" mass="22099">MSRVNGNVQRGDMGSSQSHISDGSSPNEEAQNRAEREERAITDRENALQPQGTEPLFWKCVGDPNNGTGHNQESEPWVSSQHRPECDFEGKLQRVTQHPNCPTCERPMQYPWLQTGADHFVSNDDYITENHWWCHGDTNNGTGHYVHKRRQRQDGVPEHPRCDFNGCNRLMNYPPDPNVVGGYTNGGRSYHWR</sequence>
<dbReference type="AlphaFoldDB" id="A0A9N9KZF4"/>
<feature type="compositionally biased region" description="Low complexity" evidence="1">
    <location>
        <begin position="15"/>
        <end position="29"/>
    </location>
</feature>
<name>A0A9N9KZF4_9HELO</name>
<accession>A0A9N9KZF4</accession>
<feature type="region of interest" description="Disordered" evidence="1">
    <location>
        <begin position="1"/>
        <end position="82"/>
    </location>
</feature>